<keyword evidence="1" id="KW-0472">Membrane</keyword>
<proteinExistence type="predicted"/>
<keyword evidence="1" id="KW-1133">Transmembrane helix</keyword>
<reference evidence="2 3" key="1">
    <citation type="submission" date="2015-01" db="EMBL/GenBank/DDBJ databases">
        <title>Evolution of Trichinella species and genotypes.</title>
        <authorList>
            <person name="Korhonen P.K."/>
            <person name="Edoardo P."/>
            <person name="Giuseppe L.R."/>
            <person name="Gasser R.B."/>
        </authorList>
    </citation>
    <scope>NUCLEOTIDE SEQUENCE [LARGE SCALE GENOMIC DNA]</scope>
    <source>
        <strain evidence="2">ISS1029</strain>
    </source>
</reference>
<dbReference type="Proteomes" id="UP000055024">
    <property type="component" value="Unassembled WGS sequence"/>
</dbReference>
<gene>
    <name evidence="2" type="ORF">T11_5660</name>
</gene>
<keyword evidence="3" id="KW-1185">Reference proteome</keyword>
<evidence type="ECO:0000313" key="3">
    <source>
        <dbReference type="Proteomes" id="UP000055024"/>
    </source>
</evidence>
<comment type="caution">
    <text evidence="2">The sequence shown here is derived from an EMBL/GenBank/DDBJ whole genome shotgun (WGS) entry which is preliminary data.</text>
</comment>
<name>A0A0V1HD03_9BILA</name>
<dbReference type="EMBL" id="JYDP01000088">
    <property type="protein sequence ID" value="KRZ08375.1"/>
    <property type="molecule type" value="Genomic_DNA"/>
</dbReference>
<evidence type="ECO:0000313" key="2">
    <source>
        <dbReference type="EMBL" id="KRZ08375.1"/>
    </source>
</evidence>
<keyword evidence="1" id="KW-0812">Transmembrane</keyword>
<sequence>MECFNNVLNIKQLRAVRERLMLFDISSSETHDEIDSLLWRCSNRRSRFMRYGSVLLAVCYDLTLLFAD</sequence>
<organism evidence="2 3">
    <name type="scientific">Trichinella zimbabwensis</name>
    <dbReference type="NCBI Taxonomy" id="268475"/>
    <lineage>
        <taxon>Eukaryota</taxon>
        <taxon>Metazoa</taxon>
        <taxon>Ecdysozoa</taxon>
        <taxon>Nematoda</taxon>
        <taxon>Enoplea</taxon>
        <taxon>Dorylaimia</taxon>
        <taxon>Trichinellida</taxon>
        <taxon>Trichinellidae</taxon>
        <taxon>Trichinella</taxon>
    </lineage>
</organism>
<protein>
    <submittedName>
        <fullName evidence="2">Uncharacterized protein</fullName>
    </submittedName>
</protein>
<dbReference type="AlphaFoldDB" id="A0A0V1HD03"/>
<accession>A0A0V1HD03</accession>
<feature type="transmembrane region" description="Helical" evidence="1">
    <location>
        <begin position="48"/>
        <end position="67"/>
    </location>
</feature>
<evidence type="ECO:0000256" key="1">
    <source>
        <dbReference type="SAM" id="Phobius"/>
    </source>
</evidence>